<feature type="compositionally biased region" description="Low complexity" evidence="1">
    <location>
        <begin position="176"/>
        <end position="194"/>
    </location>
</feature>
<feature type="compositionally biased region" description="Acidic residues" evidence="1">
    <location>
        <begin position="31"/>
        <end position="42"/>
    </location>
</feature>
<evidence type="ECO:0000313" key="3">
    <source>
        <dbReference type="Proteomes" id="UP000076842"/>
    </source>
</evidence>
<keyword evidence="3" id="KW-1185">Reference proteome</keyword>
<dbReference type="AlphaFoldDB" id="A0A165DQ17"/>
<sequence>MQQVTRQLSILLKEQENAPIMLPVAQHGEDPMDEIIEDSEPEREEKRRQLKAARKAVESRQTPPLGAVPLNIQPADRQGHAPTAPTGQAPQRLDDSPAPLILNSTEDLAADTAPDVTCTTLPSFDELVLPEATDPAATGGSEEEDDPSVIVMESTRPLSFANFAYKPTSAARNGRASSPISVASSVSSARARPMSTSATTSKWLNCPLPETKMKMVTKCPCCDLSWTARKSSQMKWEHIARCAKKNDFMLEMVQDNLEQQLEAAGANAEAEVKPKKRNKSAPEQKEEPPKPDTLLERVTHQAAPPRRTKKQNIAATVQNISQAQQVIAEKARDLLSVAEPPPAVAMEATGAEDSPVAHFGPQEATSSGAFLPPATQAFAPSKLGGASRGRSLFGGPSLLEKPTVPSLKRPSPFGSPTRPSKRVQ</sequence>
<evidence type="ECO:0000313" key="2">
    <source>
        <dbReference type="EMBL" id="KZT53288.1"/>
    </source>
</evidence>
<dbReference type="InParanoid" id="A0A165DQ17"/>
<feature type="region of interest" description="Disordered" evidence="1">
    <location>
        <begin position="348"/>
        <end position="424"/>
    </location>
</feature>
<feature type="region of interest" description="Disordered" evidence="1">
    <location>
        <begin position="170"/>
        <end position="194"/>
    </location>
</feature>
<organism evidence="2 3">
    <name type="scientific">Calocera cornea HHB12733</name>
    <dbReference type="NCBI Taxonomy" id="1353952"/>
    <lineage>
        <taxon>Eukaryota</taxon>
        <taxon>Fungi</taxon>
        <taxon>Dikarya</taxon>
        <taxon>Basidiomycota</taxon>
        <taxon>Agaricomycotina</taxon>
        <taxon>Dacrymycetes</taxon>
        <taxon>Dacrymycetales</taxon>
        <taxon>Dacrymycetaceae</taxon>
        <taxon>Calocera</taxon>
    </lineage>
</organism>
<dbReference type="EMBL" id="KV424041">
    <property type="protein sequence ID" value="KZT53288.1"/>
    <property type="molecule type" value="Genomic_DNA"/>
</dbReference>
<feature type="region of interest" description="Disordered" evidence="1">
    <location>
        <begin position="26"/>
        <end position="108"/>
    </location>
</feature>
<feature type="compositionally biased region" description="Basic and acidic residues" evidence="1">
    <location>
        <begin position="280"/>
        <end position="299"/>
    </location>
</feature>
<evidence type="ECO:0000256" key="1">
    <source>
        <dbReference type="SAM" id="MobiDB-lite"/>
    </source>
</evidence>
<dbReference type="OrthoDB" id="5576441at2759"/>
<reference evidence="2 3" key="1">
    <citation type="journal article" date="2016" name="Mol. Biol. Evol.">
        <title>Comparative Genomics of Early-Diverging Mushroom-Forming Fungi Provides Insights into the Origins of Lignocellulose Decay Capabilities.</title>
        <authorList>
            <person name="Nagy L.G."/>
            <person name="Riley R."/>
            <person name="Tritt A."/>
            <person name="Adam C."/>
            <person name="Daum C."/>
            <person name="Floudas D."/>
            <person name="Sun H."/>
            <person name="Yadav J.S."/>
            <person name="Pangilinan J."/>
            <person name="Larsson K.H."/>
            <person name="Matsuura K."/>
            <person name="Barry K."/>
            <person name="Labutti K."/>
            <person name="Kuo R."/>
            <person name="Ohm R.A."/>
            <person name="Bhattacharya S.S."/>
            <person name="Shirouzu T."/>
            <person name="Yoshinaga Y."/>
            <person name="Martin F.M."/>
            <person name="Grigoriev I.V."/>
            <person name="Hibbett D.S."/>
        </authorList>
    </citation>
    <scope>NUCLEOTIDE SEQUENCE [LARGE SCALE GENOMIC DNA]</scope>
    <source>
        <strain evidence="2 3">HHB12733</strain>
    </source>
</reference>
<feature type="region of interest" description="Disordered" evidence="1">
    <location>
        <begin position="264"/>
        <end position="312"/>
    </location>
</feature>
<dbReference type="Proteomes" id="UP000076842">
    <property type="component" value="Unassembled WGS sequence"/>
</dbReference>
<protein>
    <submittedName>
        <fullName evidence="2">Uncharacterized protein</fullName>
    </submittedName>
</protein>
<proteinExistence type="predicted"/>
<gene>
    <name evidence="2" type="ORF">CALCODRAFT_54796</name>
</gene>
<accession>A0A165DQ17</accession>
<dbReference type="STRING" id="1353952.A0A165DQ17"/>
<feature type="region of interest" description="Disordered" evidence="1">
    <location>
        <begin position="127"/>
        <end position="148"/>
    </location>
</feature>
<name>A0A165DQ17_9BASI</name>